<keyword evidence="4" id="KW-1185">Reference proteome</keyword>
<dbReference type="PANTHER" id="PTHR46681">
    <property type="entry name" value="KINETOCHORE PROTEIN NDC80 HOMOLOG"/>
    <property type="match status" value="1"/>
</dbReference>
<reference evidence="3 4" key="1">
    <citation type="journal article" date="2023" name="Hortic Res">
        <title>The complete reference genome for grapevine (Vitis vinifera L.) genetics and breeding.</title>
        <authorList>
            <person name="Shi X."/>
            <person name="Cao S."/>
            <person name="Wang X."/>
            <person name="Huang S."/>
            <person name="Wang Y."/>
            <person name="Liu Z."/>
            <person name="Liu W."/>
            <person name="Leng X."/>
            <person name="Peng Y."/>
            <person name="Wang N."/>
            <person name="Wang Y."/>
            <person name="Ma Z."/>
            <person name="Xu X."/>
            <person name="Zhang F."/>
            <person name="Xue H."/>
            <person name="Zhong H."/>
            <person name="Wang Y."/>
            <person name="Zhang K."/>
            <person name="Velt A."/>
            <person name="Avia K."/>
            <person name="Holtgrawe D."/>
            <person name="Grimplet J."/>
            <person name="Matus J.T."/>
            <person name="Ware D."/>
            <person name="Wu X."/>
            <person name="Wang H."/>
            <person name="Liu C."/>
            <person name="Fang Y."/>
            <person name="Rustenholz C."/>
            <person name="Cheng Z."/>
            <person name="Xiao H."/>
            <person name="Zhou Y."/>
        </authorList>
    </citation>
    <scope>NUCLEOTIDE SEQUENCE [LARGE SCALE GENOMIC DNA]</scope>
    <source>
        <strain evidence="4">cv. Pinot noir / PN40024</strain>
        <tissue evidence="3">Leaf</tissue>
    </source>
</reference>
<keyword evidence="1" id="KW-0175">Coiled coil</keyword>
<proteinExistence type="predicted"/>
<gene>
    <name evidence="3" type="ORF">VitviT2T_018528</name>
</gene>
<feature type="coiled-coil region" evidence="1">
    <location>
        <begin position="200"/>
        <end position="227"/>
    </location>
</feature>
<feature type="region of interest" description="Disordered" evidence="2">
    <location>
        <begin position="1"/>
        <end position="82"/>
    </location>
</feature>
<dbReference type="PANTHER" id="PTHR46681:SF1">
    <property type="entry name" value="KINETOCHORE PROTEIN NDC80 HOMOLOG"/>
    <property type="match status" value="1"/>
</dbReference>
<evidence type="ECO:0000313" key="4">
    <source>
        <dbReference type="Proteomes" id="UP001227230"/>
    </source>
</evidence>
<feature type="compositionally biased region" description="Low complexity" evidence="2">
    <location>
        <begin position="27"/>
        <end position="44"/>
    </location>
</feature>
<evidence type="ECO:0000256" key="2">
    <source>
        <dbReference type="SAM" id="MobiDB-lite"/>
    </source>
</evidence>
<evidence type="ECO:0000256" key="1">
    <source>
        <dbReference type="SAM" id="Coils"/>
    </source>
</evidence>
<sequence>MKATGRRPPKDSIRPPPPAPPSVDQHSQFSRNSDSSFASSRPSSLGINRSSAGDVLTNRRSSYPQAPQFSDQAQQVRSQSPRNPTCLAFPLGVMHCYLHYIRGDDDGMEAVDREFMGKLERERDAVAEGVKALEKEVVEREGRLEELMSGPSAKIASVEKILEEKEKELGVKVEENNRICEENEELKKRVELQTFNARDAERMKRELQAVERDIAEAEVVRNGWEEKSWDLDTTIGHKFKELEALSIECNQALRRLKLGNVLQYVLNAKGSSPAEVLGIYHKSTLKPALDSFADDINISSMSKLEELISLQQQSVENAAKIEAKRNHLAALQSSMFYPLQVCATEVKKLVEDVEIETHNVDIVEREVADVLETSKLKLQEAIKQNEEEIQICAWELYALVDSVSKYKEHMASKISEMKSNLSETAGVVSDSYKGSLSAQFGITLDTSH</sequence>
<protein>
    <submittedName>
        <fullName evidence="3">Uncharacterized protein</fullName>
    </submittedName>
</protein>
<accession>A0ABY9CYB0</accession>
<name>A0ABY9CYB0_VITVI</name>
<evidence type="ECO:0000313" key="3">
    <source>
        <dbReference type="EMBL" id="WKA00140.1"/>
    </source>
</evidence>
<dbReference type="InterPro" id="IPR055307">
    <property type="entry name" value="NDC80_plants"/>
</dbReference>
<dbReference type="EMBL" id="CP126659">
    <property type="protein sequence ID" value="WKA00140.1"/>
    <property type="molecule type" value="Genomic_DNA"/>
</dbReference>
<feature type="compositionally biased region" description="Polar residues" evidence="2">
    <location>
        <begin position="58"/>
        <end position="82"/>
    </location>
</feature>
<dbReference type="Proteomes" id="UP001227230">
    <property type="component" value="Chromosome 12"/>
</dbReference>
<organism evidence="3 4">
    <name type="scientific">Vitis vinifera</name>
    <name type="common">Grape</name>
    <dbReference type="NCBI Taxonomy" id="29760"/>
    <lineage>
        <taxon>Eukaryota</taxon>
        <taxon>Viridiplantae</taxon>
        <taxon>Streptophyta</taxon>
        <taxon>Embryophyta</taxon>
        <taxon>Tracheophyta</taxon>
        <taxon>Spermatophyta</taxon>
        <taxon>Magnoliopsida</taxon>
        <taxon>eudicotyledons</taxon>
        <taxon>Gunneridae</taxon>
        <taxon>Pentapetalae</taxon>
        <taxon>rosids</taxon>
        <taxon>Vitales</taxon>
        <taxon>Vitaceae</taxon>
        <taxon>Viteae</taxon>
        <taxon>Vitis</taxon>
    </lineage>
</organism>